<proteinExistence type="predicted"/>
<dbReference type="PROSITE" id="PS51257">
    <property type="entry name" value="PROKAR_LIPOPROTEIN"/>
    <property type="match status" value="1"/>
</dbReference>
<dbReference type="GO" id="GO:0030288">
    <property type="term" value="C:outer membrane-bounded periplasmic space"/>
    <property type="evidence" value="ECO:0007669"/>
    <property type="project" value="TreeGrafter"/>
</dbReference>
<dbReference type="InterPro" id="IPR036907">
    <property type="entry name" value="5'-Nucleotdase_C_sf"/>
</dbReference>
<keyword evidence="3" id="KW-1185">Reference proteome</keyword>
<dbReference type="GO" id="GO:0016787">
    <property type="term" value="F:hydrolase activity"/>
    <property type="evidence" value="ECO:0007669"/>
    <property type="project" value="InterPro"/>
</dbReference>
<organism evidence="2 3">
    <name type="scientific">Formosa maritima</name>
    <dbReference type="NCBI Taxonomy" id="2592046"/>
    <lineage>
        <taxon>Bacteria</taxon>
        <taxon>Pseudomonadati</taxon>
        <taxon>Bacteroidota</taxon>
        <taxon>Flavobacteriia</taxon>
        <taxon>Flavobacteriales</taxon>
        <taxon>Flavobacteriaceae</taxon>
        <taxon>Formosa</taxon>
    </lineage>
</organism>
<evidence type="ECO:0000313" key="3">
    <source>
        <dbReference type="Proteomes" id="UP000324550"/>
    </source>
</evidence>
<dbReference type="InterPro" id="IPR006179">
    <property type="entry name" value="5_nucleotidase/apyrase"/>
</dbReference>
<dbReference type="RefSeq" id="WP_148453989.1">
    <property type="nucleotide sequence ID" value="NZ_VSFC01000023.1"/>
</dbReference>
<dbReference type="PANTHER" id="PTHR11575:SF24">
    <property type="entry name" value="5'-NUCLEOTIDASE"/>
    <property type="match status" value="1"/>
</dbReference>
<dbReference type="OrthoDB" id="4762412at2"/>
<dbReference type="Proteomes" id="UP000324550">
    <property type="component" value="Unassembled WGS sequence"/>
</dbReference>
<gene>
    <name evidence="2" type="ORF">FVF61_04970</name>
</gene>
<protein>
    <recommendedName>
        <fullName evidence="1">5'-Nucleotidase C-terminal domain-containing protein</fullName>
    </recommendedName>
</protein>
<dbReference type="SUPFAM" id="SSF55816">
    <property type="entry name" value="5'-nucleotidase (syn. UDP-sugar hydrolase), C-terminal domain"/>
    <property type="match status" value="1"/>
</dbReference>
<dbReference type="AlphaFoldDB" id="A0A5D0GEP9"/>
<dbReference type="Gene3D" id="3.90.780.10">
    <property type="entry name" value="5'-Nucleotidase, C-terminal domain"/>
    <property type="match status" value="1"/>
</dbReference>
<accession>A0A5D0GEP9</accession>
<name>A0A5D0GEP9_9FLAO</name>
<reference evidence="2 3" key="1">
    <citation type="submission" date="2019-08" db="EMBL/GenBank/DDBJ databases">
        <title>Formosa sediminis sp. nov., isolated from marine sediment.</title>
        <authorList>
            <person name="Cao W.R."/>
        </authorList>
    </citation>
    <scope>NUCLEOTIDE SEQUENCE [LARGE SCALE GENOMIC DNA]</scope>
    <source>
        <strain evidence="2 3">1494</strain>
    </source>
</reference>
<dbReference type="PANTHER" id="PTHR11575">
    <property type="entry name" value="5'-NUCLEOTIDASE-RELATED"/>
    <property type="match status" value="1"/>
</dbReference>
<evidence type="ECO:0000313" key="2">
    <source>
        <dbReference type="EMBL" id="TYA57261.1"/>
    </source>
</evidence>
<sequence length="253" mass="28780">MNYKSIFSFLLIVLLISCKQEPQQLMRIEGKQISISDSLKTNLEIESFIKPYREHVNKELDSVLAYAVDTYSKSDGELNTAIGNLFADVIFEQSNPVFKQRTGKDIDMVIVNHGGIRSIISKGNVTTRTAYVIMPFENSVVVVALKGSSINKLIDYLLEDKRAHPISKLKIVVDEDFNLKKASINNKPIDTTKTYYVATNDYLYSGGDSMTFFQPNDSLYILNYKIRSAFLDYFAKVDTINPVIDDRFIKLKK</sequence>
<dbReference type="Pfam" id="PF02872">
    <property type="entry name" value="5_nucleotid_C"/>
    <property type="match status" value="1"/>
</dbReference>
<dbReference type="PRINTS" id="PR01607">
    <property type="entry name" value="APYRASEFAMLY"/>
</dbReference>
<feature type="domain" description="5'-Nucleotidase C-terminal" evidence="1">
    <location>
        <begin position="76"/>
        <end position="213"/>
    </location>
</feature>
<dbReference type="EMBL" id="VSFC01000023">
    <property type="protein sequence ID" value="TYA57261.1"/>
    <property type="molecule type" value="Genomic_DNA"/>
</dbReference>
<comment type="caution">
    <text evidence="2">The sequence shown here is derived from an EMBL/GenBank/DDBJ whole genome shotgun (WGS) entry which is preliminary data.</text>
</comment>
<dbReference type="GO" id="GO:0009166">
    <property type="term" value="P:nucleotide catabolic process"/>
    <property type="evidence" value="ECO:0007669"/>
    <property type="project" value="InterPro"/>
</dbReference>
<dbReference type="InterPro" id="IPR008334">
    <property type="entry name" value="5'-Nucleotdase_C"/>
</dbReference>
<evidence type="ECO:0000259" key="1">
    <source>
        <dbReference type="Pfam" id="PF02872"/>
    </source>
</evidence>